<sequence>MSVIDIREYERVAAPHKIERKASLRAVPQQQRHINAVPKYSAGPQRSERIRHVVRPDKPISSTLRSLYAVPTAASAAQVSESDVHWRIESARTDAKYQVSHQGDEGDIPRQIVMGLVYARRLLDSFSIRQVLSFIGVMAMSVVAGLAVVTIFGLSPEAGQTRVVQPGDTLVSIAESLEAPVPQSQIVSDIYALNVIDGNVVQPGQRLVMPRY</sequence>
<name>A0A6H2EJS9_9ACTO</name>
<dbReference type="Gene3D" id="3.10.350.10">
    <property type="entry name" value="LysM domain"/>
    <property type="match status" value="1"/>
</dbReference>
<protein>
    <submittedName>
        <fullName evidence="3">LysM peptidoglycan-binding domain-containing protein</fullName>
    </submittedName>
</protein>
<evidence type="ECO:0000313" key="3">
    <source>
        <dbReference type="EMBL" id="QJC21596.1"/>
    </source>
</evidence>
<dbReference type="AlphaFoldDB" id="A0A6H2EJS9"/>
<keyword evidence="1" id="KW-0472">Membrane</keyword>
<dbReference type="SUPFAM" id="SSF54106">
    <property type="entry name" value="LysM domain"/>
    <property type="match status" value="1"/>
</dbReference>
<keyword evidence="1" id="KW-1133">Transmembrane helix</keyword>
<accession>A0A6H2EJS9</accession>
<dbReference type="KEGG" id="arca:HC352_03130"/>
<reference evidence="3 4" key="1">
    <citation type="submission" date="2020-03" db="EMBL/GenBank/DDBJ databases">
        <title>Complete genome of Arcanobacterium buesumensis sp. nov. strain 2701.</title>
        <authorList>
            <person name="Borowiak M."/>
            <person name="Alssahen M."/>
            <person name="Laemmler C."/>
            <person name="Malorny B."/>
            <person name="Hassan A."/>
            <person name="Prenger-Berninghoff E."/>
            <person name="Ploetz M."/>
            <person name="Abdulmawjood A."/>
        </authorList>
    </citation>
    <scope>NUCLEOTIDE SEQUENCE [LARGE SCALE GENOMIC DNA]</scope>
    <source>
        <strain evidence="3 4">2701</strain>
    </source>
</reference>
<organism evidence="3 4">
    <name type="scientific">Arcanobacterium buesumense</name>
    <dbReference type="NCBI Taxonomy" id="2722751"/>
    <lineage>
        <taxon>Bacteria</taxon>
        <taxon>Bacillati</taxon>
        <taxon>Actinomycetota</taxon>
        <taxon>Actinomycetes</taxon>
        <taxon>Actinomycetales</taxon>
        <taxon>Actinomycetaceae</taxon>
        <taxon>Arcanobacterium</taxon>
    </lineage>
</organism>
<dbReference type="SMART" id="SM00257">
    <property type="entry name" value="LysM"/>
    <property type="match status" value="1"/>
</dbReference>
<evidence type="ECO:0000256" key="1">
    <source>
        <dbReference type="SAM" id="Phobius"/>
    </source>
</evidence>
<dbReference type="Proteomes" id="UP000502298">
    <property type="component" value="Chromosome"/>
</dbReference>
<dbReference type="EMBL" id="CP050804">
    <property type="protein sequence ID" value="QJC21596.1"/>
    <property type="molecule type" value="Genomic_DNA"/>
</dbReference>
<dbReference type="PROSITE" id="PS51782">
    <property type="entry name" value="LYSM"/>
    <property type="match status" value="1"/>
</dbReference>
<evidence type="ECO:0000259" key="2">
    <source>
        <dbReference type="PROSITE" id="PS51782"/>
    </source>
</evidence>
<gene>
    <name evidence="3" type="ORF">HC352_03130</name>
</gene>
<dbReference type="RefSeq" id="WP_168917536.1">
    <property type="nucleotide sequence ID" value="NZ_CP050804.1"/>
</dbReference>
<keyword evidence="4" id="KW-1185">Reference proteome</keyword>
<evidence type="ECO:0000313" key="4">
    <source>
        <dbReference type="Proteomes" id="UP000502298"/>
    </source>
</evidence>
<feature type="transmembrane region" description="Helical" evidence="1">
    <location>
        <begin position="131"/>
        <end position="154"/>
    </location>
</feature>
<dbReference type="CDD" id="cd00118">
    <property type="entry name" value="LysM"/>
    <property type="match status" value="1"/>
</dbReference>
<dbReference type="InterPro" id="IPR036779">
    <property type="entry name" value="LysM_dom_sf"/>
</dbReference>
<proteinExistence type="predicted"/>
<feature type="domain" description="LysM" evidence="2">
    <location>
        <begin position="160"/>
        <end position="209"/>
    </location>
</feature>
<dbReference type="Pfam" id="PF01476">
    <property type="entry name" value="LysM"/>
    <property type="match status" value="1"/>
</dbReference>
<dbReference type="InterPro" id="IPR018392">
    <property type="entry name" value="LysM"/>
</dbReference>
<keyword evidence="1" id="KW-0812">Transmembrane</keyword>